<dbReference type="Proteomes" id="UP001501444">
    <property type="component" value="Unassembled WGS sequence"/>
</dbReference>
<dbReference type="RefSeq" id="WP_344619676.1">
    <property type="nucleotide sequence ID" value="NZ_BAAARV010000108.1"/>
</dbReference>
<evidence type="ECO:0000313" key="7">
    <source>
        <dbReference type="EMBL" id="GAA2387665.1"/>
    </source>
</evidence>
<dbReference type="InterPro" id="IPR003785">
    <property type="entry name" value="Creatininase/forma_Hydrolase"/>
</dbReference>
<evidence type="ECO:0000256" key="1">
    <source>
        <dbReference type="ARBA" id="ARBA00001947"/>
    </source>
</evidence>
<comment type="cofactor">
    <cofactor evidence="1">
        <name>Zn(2+)</name>
        <dbReference type="ChEBI" id="CHEBI:29105"/>
    </cofactor>
</comment>
<sequence length="277" mass="28489">MTAGRVDVPAGPGDTWTAGHAPWRLDALTRDEVVRRAPAATVVVPLGSTEQHAARLPMGTDSLLAEAVVERAVRRAAESADVLRTPVLPFGAAHHHLDLGAAVSLSIPVYLQVLAEVAQSLVRTGFPRVVFVNGHGGNENVLRAAADRLVHELALPATVAAVSYWAVAPEALAAASNGMAAVPGHAGDFEISLMLAVRPGLVRDPAPAAGAGEPARREPLADPEPPGWHVRRPGLWLASGGRTDDGSGAGADVGAAVLDLLARRLADGLLAIHGGAR</sequence>
<evidence type="ECO:0000256" key="6">
    <source>
        <dbReference type="SAM" id="MobiDB-lite"/>
    </source>
</evidence>
<dbReference type="PANTHER" id="PTHR35005">
    <property type="entry name" value="3-DEHYDRO-SCYLLO-INOSOSE HYDROLASE"/>
    <property type="match status" value="1"/>
</dbReference>
<keyword evidence="3" id="KW-0378">Hydrolase</keyword>
<keyword evidence="4" id="KW-0862">Zinc</keyword>
<protein>
    <submittedName>
        <fullName evidence="7">Creatininase family protein</fullName>
    </submittedName>
</protein>
<evidence type="ECO:0000256" key="4">
    <source>
        <dbReference type="ARBA" id="ARBA00022833"/>
    </source>
</evidence>
<comment type="caution">
    <text evidence="7">The sequence shown here is derived from an EMBL/GenBank/DDBJ whole genome shotgun (WGS) entry which is preliminary data.</text>
</comment>
<keyword evidence="2" id="KW-0479">Metal-binding</keyword>
<evidence type="ECO:0000256" key="2">
    <source>
        <dbReference type="ARBA" id="ARBA00022723"/>
    </source>
</evidence>
<dbReference type="PANTHER" id="PTHR35005:SF1">
    <property type="entry name" value="2-AMINO-5-FORMYLAMINO-6-RIBOSYLAMINOPYRIMIDIN-4(3H)-ONE 5'-MONOPHOSPHATE DEFORMYLASE"/>
    <property type="match status" value="1"/>
</dbReference>
<evidence type="ECO:0000313" key="8">
    <source>
        <dbReference type="Proteomes" id="UP001501444"/>
    </source>
</evidence>
<dbReference type="SUPFAM" id="SSF102215">
    <property type="entry name" value="Creatininase"/>
    <property type="match status" value="1"/>
</dbReference>
<name>A0ABN3HUD2_9ACTN</name>
<dbReference type="EMBL" id="BAAARV010000108">
    <property type="protein sequence ID" value="GAA2387665.1"/>
    <property type="molecule type" value="Genomic_DNA"/>
</dbReference>
<dbReference type="InterPro" id="IPR024087">
    <property type="entry name" value="Creatininase-like_sf"/>
</dbReference>
<evidence type="ECO:0000256" key="5">
    <source>
        <dbReference type="ARBA" id="ARBA00024029"/>
    </source>
</evidence>
<organism evidence="7 8">
    <name type="scientific">Dactylosporangium salmoneum</name>
    <dbReference type="NCBI Taxonomy" id="53361"/>
    <lineage>
        <taxon>Bacteria</taxon>
        <taxon>Bacillati</taxon>
        <taxon>Actinomycetota</taxon>
        <taxon>Actinomycetes</taxon>
        <taxon>Micromonosporales</taxon>
        <taxon>Micromonosporaceae</taxon>
        <taxon>Dactylosporangium</taxon>
    </lineage>
</organism>
<keyword evidence="8" id="KW-1185">Reference proteome</keyword>
<dbReference type="Gene3D" id="3.40.50.10310">
    <property type="entry name" value="Creatininase"/>
    <property type="match status" value="1"/>
</dbReference>
<evidence type="ECO:0000256" key="3">
    <source>
        <dbReference type="ARBA" id="ARBA00022801"/>
    </source>
</evidence>
<gene>
    <name evidence="7" type="ORF">GCM10010170_098770</name>
</gene>
<proteinExistence type="inferred from homology"/>
<comment type="similarity">
    <text evidence="5">Belongs to the creatininase superfamily.</text>
</comment>
<reference evidence="7 8" key="1">
    <citation type="journal article" date="2019" name="Int. J. Syst. Evol. Microbiol.">
        <title>The Global Catalogue of Microorganisms (GCM) 10K type strain sequencing project: providing services to taxonomists for standard genome sequencing and annotation.</title>
        <authorList>
            <consortium name="The Broad Institute Genomics Platform"/>
            <consortium name="The Broad Institute Genome Sequencing Center for Infectious Disease"/>
            <person name="Wu L."/>
            <person name="Ma J."/>
        </authorList>
    </citation>
    <scope>NUCLEOTIDE SEQUENCE [LARGE SCALE GENOMIC DNA]</scope>
    <source>
        <strain evidence="7 8">JCM 3272</strain>
    </source>
</reference>
<feature type="region of interest" description="Disordered" evidence="6">
    <location>
        <begin position="206"/>
        <end position="243"/>
    </location>
</feature>
<dbReference type="Pfam" id="PF02633">
    <property type="entry name" value="Creatininase"/>
    <property type="match status" value="1"/>
</dbReference>
<accession>A0ABN3HUD2</accession>